<evidence type="ECO:0000256" key="2">
    <source>
        <dbReference type="SAM" id="SignalP"/>
    </source>
</evidence>
<gene>
    <name evidence="3" type="ORF">H9X81_02215</name>
</gene>
<evidence type="ECO:0008006" key="5">
    <source>
        <dbReference type="Google" id="ProtNLM"/>
    </source>
</evidence>
<name>A0ABS2GJ67_9FIRM</name>
<reference evidence="3 4" key="1">
    <citation type="journal article" date="2021" name="Sci. Rep.">
        <title>The distribution of antibiotic resistance genes in chicken gut microbiota commensals.</title>
        <authorList>
            <person name="Juricova H."/>
            <person name="Matiasovicova J."/>
            <person name="Kubasova T."/>
            <person name="Cejkova D."/>
            <person name="Rychlik I."/>
        </authorList>
    </citation>
    <scope>NUCLEOTIDE SEQUENCE [LARGE SCALE GENOMIC DNA]</scope>
    <source>
        <strain evidence="3 4">An564</strain>
    </source>
</reference>
<feature type="signal peptide" evidence="2">
    <location>
        <begin position="1"/>
        <end position="21"/>
    </location>
</feature>
<feature type="region of interest" description="Disordered" evidence="1">
    <location>
        <begin position="21"/>
        <end position="57"/>
    </location>
</feature>
<dbReference type="RefSeq" id="WP_191392940.1">
    <property type="nucleotide sequence ID" value="NZ_JACSNR010000001.1"/>
</dbReference>
<organism evidence="3 4">
    <name type="scientific">Hydrogenoanaerobacterium saccharovorans</name>
    <dbReference type="NCBI Taxonomy" id="474960"/>
    <lineage>
        <taxon>Bacteria</taxon>
        <taxon>Bacillati</taxon>
        <taxon>Bacillota</taxon>
        <taxon>Clostridia</taxon>
        <taxon>Eubacteriales</taxon>
        <taxon>Oscillospiraceae</taxon>
        <taxon>Hydrogenoanaerobacterium</taxon>
    </lineage>
</organism>
<sequence>MKKILAVLLCGSLMMFAGCSAEQSSSSEPETEQSSSSQAEESSSQEEESSSAAEGEIDPAVQEMMDALAAYQPGTAGSSLKVYIAACGVLNYAEEYDSSMEDTLRSSVEAWMAQADETTLECLREGREAVGIAAAEILTESEESKALLADAGNPNKYETYHPEKYDEVVLVLHELLDGDSNN</sequence>
<dbReference type="EMBL" id="JACSNR010000001">
    <property type="protein sequence ID" value="MBM6922510.1"/>
    <property type="molecule type" value="Genomic_DNA"/>
</dbReference>
<comment type="caution">
    <text evidence="3">The sequence shown here is derived from an EMBL/GenBank/DDBJ whole genome shotgun (WGS) entry which is preliminary data.</text>
</comment>
<keyword evidence="2" id="KW-0732">Signal</keyword>
<keyword evidence="4" id="KW-1185">Reference proteome</keyword>
<protein>
    <recommendedName>
        <fullName evidence="5">Lipoprotein</fullName>
    </recommendedName>
</protein>
<dbReference type="PROSITE" id="PS51257">
    <property type="entry name" value="PROKAR_LIPOPROTEIN"/>
    <property type="match status" value="1"/>
</dbReference>
<evidence type="ECO:0000313" key="3">
    <source>
        <dbReference type="EMBL" id="MBM6922510.1"/>
    </source>
</evidence>
<evidence type="ECO:0000256" key="1">
    <source>
        <dbReference type="SAM" id="MobiDB-lite"/>
    </source>
</evidence>
<feature type="compositionally biased region" description="Low complexity" evidence="1">
    <location>
        <begin position="21"/>
        <end position="42"/>
    </location>
</feature>
<dbReference type="Proteomes" id="UP000724149">
    <property type="component" value="Unassembled WGS sequence"/>
</dbReference>
<accession>A0ABS2GJ67</accession>
<proteinExistence type="predicted"/>
<evidence type="ECO:0000313" key="4">
    <source>
        <dbReference type="Proteomes" id="UP000724149"/>
    </source>
</evidence>
<feature type="chain" id="PRO_5046777468" description="Lipoprotein" evidence="2">
    <location>
        <begin position="22"/>
        <end position="182"/>
    </location>
</feature>